<protein>
    <submittedName>
        <fullName evidence="1">Uncharacterized protein</fullName>
    </submittedName>
</protein>
<dbReference type="AlphaFoldDB" id="A0A835T1F7"/>
<dbReference type="Proteomes" id="UP000613740">
    <property type="component" value="Unassembled WGS sequence"/>
</dbReference>
<proteinExistence type="predicted"/>
<name>A0A835T1F7_9CHLO</name>
<dbReference type="EMBL" id="JAEHOD010000047">
    <property type="protein sequence ID" value="KAG2437078.1"/>
    <property type="molecule type" value="Genomic_DNA"/>
</dbReference>
<accession>A0A835T1F7</accession>
<organism evidence="1 2">
    <name type="scientific">Chlamydomonas schloesseri</name>
    <dbReference type="NCBI Taxonomy" id="2026947"/>
    <lineage>
        <taxon>Eukaryota</taxon>
        <taxon>Viridiplantae</taxon>
        <taxon>Chlorophyta</taxon>
        <taxon>core chlorophytes</taxon>
        <taxon>Chlorophyceae</taxon>
        <taxon>CS clade</taxon>
        <taxon>Chlamydomonadales</taxon>
        <taxon>Chlamydomonadaceae</taxon>
        <taxon>Chlamydomonas</taxon>
    </lineage>
</organism>
<sequence length="129" mass="14078">MTLCSLRKAESGAGYGIIGLPHLVKHLEARMLELLPDSPAEALAWYSLVDRAAREPWSMQHVRVAYGALLRVNNFVPTPEVAAAVVAAASSTRVRLPADARVVLLACDKWGVEVPAEVRQRLLRLQGVK</sequence>
<comment type="caution">
    <text evidence="1">The sequence shown here is derived from an EMBL/GenBank/DDBJ whole genome shotgun (WGS) entry which is preliminary data.</text>
</comment>
<evidence type="ECO:0000313" key="2">
    <source>
        <dbReference type="Proteomes" id="UP000613740"/>
    </source>
</evidence>
<gene>
    <name evidence="1" type="ORF">HYH02_011337</name>
</gene>
<keyword evidence="2" id="KW-1185">Reference proteome</keyword>
<evidence type="ECO:0000313" key="1">
    <source>
        <dbReference type="EMBL" id="KAG2437078.1"/>
    </source>
</evidence>
<reference evidence="1" key="1">
    <citation type="journal article" date="2020" name="bioRxiv">
        <title>Comparative genomics of Chlamydomonas.</title>
        <authorList>
            <person name="Craig R.J."/>
            <person name="Hasan A.R."/>
            <person name="Ness R.W."/>
            <person name="Keightley P.D."/>
        </authorList>
    </citation>
    <scope>NUCLEOTIDE SEQUENCE</scope>
    <source>
        <strain evidence="1">CCAP 11/173</strain>
    </source>
</reference>